<proteinExistence type="predicted"/>
<evidence type="ECO:0000313" key="2">
    <source>
        <dbReference type="Proteomes" id="UP000245263"/>
    </source>
</evidence>
<dbReference type="RefSeq" id="WP_109021539.1">
    <property type="nucleotide sequence ID" value="NZ_AP025028.1"/>
</dbReference>
<organism evidence="1 2">
    <name type="scientific">Leptospira kobayashii</name>
    <dbReference type="NCBI Taxonomy" id="1917830"/>
    <lineage>
        <taxon>Bacteria</taxon>
        <taxon>Pseudomonadati</taxon>
        <taxon>Spirochaetota</taxon>
        <taxon>Spirochaetia</taxon>
        <taxon>Leptospirales</taxon>
        <taxon>Leptospiraceae</taxon>
        <taxon>Leptospira</taxon>
    </lineage>
</organism>
<dbReference type="Proteomes" id="UP000245263">
    <property type="component" value="Chromosome 1"/>
</dbReference>
<sequence>MAPLLDTLPSSPTETIEILKSEMDTPFWEKRLIQLMKSAAEGDKNVWALIYQLVREADSGRLSWGYHKAILSGMVYILSYVGDSKSYRILMNYVKSLDRTIPIGAIELIADMIATFKELDVEEIFQIANHIDELKSAFGVIALTKLALENRLNEEQKIRTREFLSTYKNRKYYLDGIIEMTLEYLEEPKEESSDLLSQLDGMF</sequence>
<dbReference type="EMBL" id="AP025028">
    <property type="protein sequence ID" value="BDA80506.1"/>
    <property type="molecule type" value="Genomic_DNA"/>
</dbReference>
<reference evidence="1 2" key="1">
    <citation type="submission" date="2021-08" db="EMBL/GenBank/DDBJ databases">
        <title>Complete genome sequence of Leptospira kobayashii strain E30.</title>
        <authorList>
            <person name="Nakao R."/>
            <person name="Nakamura S."/>
            <person name="Masuzawa T."/>
            <person name="Koizumi N."/>
        </authorList>
    </citation>
    <scope>NUCLEOTIDE SEQUENCE [LARGE SCALE GENOMIC DNA]</scope>
    <source>
        <strain evidence="1 2">E30</strain>
    </source>
</reference>
<evidence type="ECO:0000313" key="1">
    <source>
        <dbReference type="EMBL" id="BDA80506.1"/>
    </source>
</evidence>
<gene>
    <name evidence="1" type="ORF">LPTSP3_g34360</name>
</gene>
<name>A0ABM7UN29_9LEPT</name>
<protein>
    <submittedName>
        <fullName evidence="1">Uncharacterized protein</fullName>
    </submittedName>
</protein>
<accession>A0ABM7UN29</accession>
<keyword evidence="2" id="KW-1185">Reference proteome</keyword>